<dbReference type="PaxDb" id="2903-EOD20915"/>
<dbReference type="Pfam" id="PF01501">
    <property type="entry name" value="Glyco_transf_8"/>
    <property type="match status" value="1"/>
</dbReference>
<dbReference type="GeneID" id="17275914"/>
<dbReference type="RefSeq" id="XP_005773344.1">
    <property type="nucleotide sequence ID" value="XM_005773287.1"/>
</dbReference>
<accession>A0A0D3JBN0</accession>
<organism evidence="2 3">
    <name type="scientific">Emiliania huxleyi (strain CCMP1516)</name>
    <dbReference type="NCBI Taxonomy" id="280463"/>
    <lineage>
        <taxon>Eukaryota</taxon>
        <taxon>Haptista</taxon>
        <taxon>Haptophyta</taxon>
        <taxon>Prymnesiophyceae</taxon>
        <taxon>Isochrysidales</taxon>
        <taxon>Noelaerhabdaceae</taxon>
        <taxon>Emiliania</taxon>
    </lineage>
</organism>
<keyword evidence="1" id="KW-1133">Transmembrane helix</keyword>
<dbReference type="InterPro" id="IPR002495">
    <property type="entry name" value="Glyco_trans_8"/>
</dbReference>
<evidence type="ECO:0008006" key="4">
    <source>
        <dbReference type="Google" id="ProtNLM"/>
    </source>
</evidence>
<dbReference type="EnsemblProtists" id="EOD20915">
    <property type="protein sequence ID" value="EOD20915"/>
    <property type="gene ID" value="EMIHUDRAFT_207937"/>
</dbReference>
<name>A0A0D3JBN0_EMIH1</name>
<feature type="transmembrane region" description="Helical" evidence="1">
    <location>
        <begin position="53"/>
        <end position="77"/>
    </location>
</feature>
<dbReference type="GO" id="GO:0016757">
    <property type="term" value="F:glycosyltransferase activity"/>
    <property type="evidence" value="ECO:0007669"/>
    <property type="project" value="InterPro"/>
</dbReference>
<reference evidence="2" key="2">
    <citation type="submission" date="2024-10" db="UniProtKB">
        <authorList>
            <consortium name="EnsemblProtists"/>
        </authorList>
    </citation>
    <scope>IDENTIFICATION</scope>
</reference>
<keyword evidence="3" id="KW-1185">Reference proteome</keyword>
<reference evidence="3" key="1">
    <citation type="journal article" date="2013" name="Nature">
        <title>Pan genome of the phytoplankton Emiliania underpins its global distribution.</title>
        <authorList>
            <person name="Read B.A."/>
            <person name="Kegel J."/>
            <person name="Klute M.J."/>
            <person name="Kuo A."/>
            <person name="Lefebvre S.C."/>
            <person name="Maumus F."/>
            <person name="Mayer C."/>
            <person name="Miller J."/>
            <person name="Monier A."/>
            <person name="Salamov A."/>
            <person name="Young J."/>
            <person name="Aguilar M."/>
            <person name="Claverie J.M."/>
            <person name="Frickenhaus S."/>
            <person name="Gonzalez K."/>
            <person name="Herman E.K."/>
            <person name="Lin Y.C."/>
            <person name="Napier J."/>
            <person name="Ogata H."/>
            <person name="Sarno A.F."/>
            <person name="Shmutz J."/>
            <person name="Schroeder D."/>
            <person name="de Vargas C."/>
            <person name="Verret F."/>
            <person name="von Dassow P."/>
            <person name="Valentin K."/>
            <person name="Van de Peer Y."/>
            <person name="Wheeler G."/>
            <person name="Dacks J.B."/>
            <person name="Delwiche C.F."/>
            <person name="Dyhrman S.T."/>
            <person name="Glockner G."/>
            <person name="John U."/>
            <person name="Richards T."/>
            <person name="Worden A.Z."/>
            <person name="Zhang X."/>
            <person name="Grigoriev I.V."/>
            <person name="Allen A.E."/>
            <person name="Bidle K."/>
            <person name="Borodovsky M."/>
            <person name="Bowler C."/>
            <person name="Brownlee C."/>
            <person name="Cock J.M."/>
            <person name="Elias M."/>
            <person name="Gladyshev V.N."/>
            <person name="Groth M."/>
            <person name="Guda C."/>
            <person name="Hadaegh A."/>
            <person name="Iglesias-Rodriguez M.D."/>
            <person name="Jenkins J."/>
            <person name="Jones B.M."/>
            <person name="Lawson T."/>
            <person name="Leese F."/>
            <person name="Lindquist E."/>
            <person name="Lobanov A."/>
            <person name="Lomsadze A."/>
            <person name="Malik S.B."/>
            <person name="Marsh M.E."/>
            <person name="Mackinder L."/>
            <person name="Mock T."/>
            <person name="Mueller-Roeber B."/>
            <person name="Pagarete A."/>
            <person name="Parker M."/>
            <person name="Probert I."/>
            <person name="Quesneville H."/>
            <person name="Raines C."/>
            <person name="Rensing S.A."/>
            <person name="Riano-Pachon D.M."/>
            <person name="Richier S."/>
            <person name="Rokitta S."/>
            <person name="Shiraiwa Y."/>
            <person name="Soanes D.M."/>
            <person name="van der Giezen M."/>
            <person name="Wahlund T.M."/>
            <person name="Williams B."/>
            <person name="Wilson W."/>
            <person name="Wolfe G."/>
            <person name="Wurch L.L."/>
        </authorList>
    </citation>
    <scope>NUCLEOTIDE SEQUENCE</scope>
</reference>
<keyword evidence="1" id="KW-0472">Membrane</keyword>
<dbReference type="EnsemblProtists" id="EOD30641">
    <property type="protein sequence ID" value="EOD30641"/>
    <property type="gene ID" value="EMIHUDRAFT_232636"/>
</dbReference>
<dbReference type="Proteomes" id="UP000013827">
    <property type="component" value="Unassembled WGS sequence"/>
</dbReference>
<evidence type="ECO:0000313" key="2">
    <source>
        <dbReference type="EnsemblProtists" id="EOD20915"/>
    </source>
</evidence>
<protein>
    <recommendedName>
        <fullName evidence="4">Nucleotide-diphospho-sugar transferase domain-containing protein</fullName>
    </recommendedName>
</protein>
<dbReference type="GeneID" id="17266461"/>
<dbReference type="SUPFAM" id="SSF53448">
    <property type="entry name" value="Nucleotide-diphospho-sugar transferases"/>
    <property type="match status" value="1"/>
</dbReference>
<dbReference type="HOGENOM" id="CLU_571668_0_0_1"/>
<evidence type="ECO:0000256" key="1">
    <source>
        <dbReference type="SAM" id="Phobius"/>
    </source>
</evidence>
<sequence length="502" mass="55024">MIDSVSCLLLTGAQAFSSLPSDALPRLPFTCEGHTTTYEGETVMWRRNSKARLLGILLCLTTVSGGLVTAAGGAALAASSTALPDAMGALMAYDPLDHEEVLNKIHTKSRKLRISPSTSPCHCPKGCVPWFMAIGARYMPAHAIEASMAYVIAAVGSQRKAAPSLLPHLIYDGKPTNITAWLQGQGVEVIFHGLSFIDKMREAGLRHNPSVGAYLRLDLTVNDTGPLGAHLRGEKSRCQSTVSYKQVLYTDTDVLFLGDIGQQNLIRPRNGGLLAMGPEAVRGSAPSNSGVMVMDVERFSQKRDALLRFGVEHKFHFPAGDQGLLLAFFKGSISKLPDEWNWKAYWGWQKEKKTNIRIAHFHGPKPRGVYGWYCLCKYKAYSPGVYSEYKDPCEQEAKETTGNKREDVFKAYKGLLDQSLSADGGALAFYLLLVWTNYLKLSGQYPSDPRLGSDQAMLRSCLLNSKMDRWPPGLRDELAANLSIAGLNTSIGRDFASGRQIL</sequence>
<dbReference type="AlphaFoldDB" id="A0A0D3JBN0"/>
<dbReference type="KEGG" id="ehx:EMIHUDRAFT_207937"/>
<dbReference type="RefSeq" id="XP_005783070.1">
    <property type="nucleotide sequence ID" value="XM_005783013.1"/>
</dbReference>
<dbReference type="InterPro" id="IPR029044">
    <property type="entry name" value="Nucleotide-diphossugar_trans"/>
</dbReference>
<keyword evidence="1" id="KW-0812">Transmembrane</keyword>
<evidence type="ECO:0000313" key="3">
    <source>
        <dbReference type="Proteomes" id="UP000013827"/>
    </source>
</evidence>
<dbReference type="Gene3D" id="3.90.550.10">
    <property type="entry name" value="Spore Coat Polysaccharide Biosynthesis Protein SpsA, Chain A"/>
    <property type="match status" value="1"/>
</dbReference>
<proteinExistence type="predicted"/>
<dbReference type="KEGG" id="ehx:EMIHUDRAFT_232636"/>